<dbReference type="Proteomes" id="UP000314982">
    <property type="component" value="Unassembled WGS sequence"/>
</dbReference>
<evidence type="ECO:0000313" key="1">
    <source>
        <dbReference type="Ensembl" id="ENSHHUP00000011132.1"/>
    </source>
</evidence>
<accession>A0A4W5K5H2</accession>
<reference evidence="1" key="2">
    <citation type="submission" date="2025-08" db="UniProtKB">
        <authorList>
            <consortium name="Ensembl"/>
        </authorList>
    </citation>
    <scope>IDENTIFICATION</scope>
</reference>
<evidence type="ECO:0000313" key="2">
    <source>
        <dbReference type="Proteomes" id="UP000314982"/>
    </source>
</evidence>
<reference evidence="1" key="3">
    <citation type="submission" date="2025-09" db="UniProtKB">
        <authorList>
            <consortium name="Ensembl"/>
        </authorList>
    </citation>
    <scope>IDENTIFICATION</scope>
</reference>
<dbReference type="AlphaFoldDB" id="A0A4W5K5H2"/>
<sequence>MQVVACGASVFNLIVSVSDMVGHRYGYGCWKYVEITSTDHNDSCYSITASTGHYFAELVLINTALIAISVTLAAYCCKVVNCCSPGQQMVSQCRNGTSKIRNRLAIGQFCQIPDGSIGQWASLNCFFFTELS</sequence>
<protein>
    <submittedName>
        <fullName evidence="1">Uncharacterized protein</fullName>
    </submittedName>
</protein>
<proteinExistence type="predicted"/>
<name>A0A4W5K5H2_9TELE</name>
<dbReference type="Ensembl" id="ENSHHUT00000011483.1">
    <property type="protein sequence ID" value="ENSHHUP00000011132.1"/>
    <property type="gene ID" value="ENSHHUG00000006815.1"/>
</dbReference>
<reference evidence="2" key="1">
    <citation type="submission" date="2018-06" db="EMBL/GenBank/DDBJ databases">
        <title>Genome assembly of Danube salmon.</title>
        <authorList>
            <person name="Macqueen D.J."/>
            <person name="Gundappa M.K."/>
        </authorList>
    </citation>
    <scope>NUCLEOTIDE SEQUENCE [LARGE SCALE GENOMIC DNA]</scope>
</reference>
<organism evidence="1 2">
    <name type="scientific">Hucho hucho</name>
    <name type="common">huchen</name>
    <dbReference type="NCBI Taxonomy" id="62062"/>
    <lineage>
        <taxon>Eukaryota</taxon>
        <taxon>Metazoa</taxon>
        <taxon>Chordata</taxon>
        <taxon>Craniata</taxon>
        <taxon>Vertebrata</taxon>
        <taxon>Euteleostomi</taxon>
        <taxon>Actinopterygii</taxon>
        <taxon>Neopterygii</taxon>
        <taxon>Teleostei</taxon>
        <taxon>Protacanthopterygii</taxon>
        <taxon>Salmoniformes</taxon>
        <taxon>Salmonidae</taxon>
        <taxon>Salmoninae</taxon>
        <taxon>Hucho</taxon>
    </lineage>
</organism>
<keyword evidence="2" id="KW-1185">Reference proteome</keyword>